<dbReference type="InterPro" id="IPR037049">
    <property type="entry name" value="DUF1214_C_sf"/>
</dbReference>
<feature type="domain" description="DUF1214" evidence="2">
    <location>
        <begin position="346"/>
        <end position="452"/>
    </location>
</feature>
<accession>A0A837CHC0</accession>
<reference evidence="4 5" key="1">
    <citation type="journal article" date="2014" name="BMC Genomics">
        <title>Comparative genomics of Bradyrhizobium japonicum CPAC 15 and Bradyrhizobium diazoefficiens CPAC 7: elite model strains for understanding symbiotic performance with soybean.</title>
        <authorList>
            <person name="Siqueira A.F."/>
            <person name="Ormeno-Orrillo E."/>
            <person name="Souza R.C."/>
            <person name="Rodrigues E.P."/>
            <person name="Almeida L.G."/>
            <person name="Barcellos F.G."/>
            <person name="Batista J.S."/>
            <person name="Nakatami A.S."/>
            <person name="Martinez-Romero E."/>
            <person name="Vasconcelos A.T."/>
            <person name="Hungria M."/>
        </authorList>
    </citation>
    <scope>NUCLEOTIDE SEQUENCE [LARGE SCALE GENOMIC DNA]</scope>
    <source>
        <strain evidence="4 5">SEMIA 5080</strain>
    </source>
</reference>
<name>A0A837CHC0_9BRAD</name>
<dbReference type="AlphaFoldDB" id="A0A837CHC0"/>
<dbReference type="PANTHER" id="PTHR36509:SF3">
    <property type="entry name" value="SIGNAL PEPTIDE PROTEIN"/>
    <property type="match status" value="1"/>
</dbReference>
<dbReference type="Pfam" id="PF06742">
    <property type="entry name" value="DUF1214"/>
    <property type="match status" value="1"/>
</dbReference>
<proteinExistence type="predicted"/>
<evidence type="ECO:0000259" key="3">
    <source>
        <dbReference type="Pfam" id="PF06863"/>
    </source>
</evidence>
<dbReference type="Gene3D" id="2.60.40.1610">
    <property type="entry name" value="Domain of unknown function DUF1254"/>
    <property type="match status" value="1"/>
</dbReference>
<evidence type="ECO:0000313" key="4">
    <source>
        <dbReference type="EMBL" id="KGJ68398.1"/>
    </source>
</evidence>
<dbReference type="Gene3D" id="2.60.120.600">
    <property type="entry name" value="Domain of unknown function DUF1214, C-terminal domain"/>
    <property type="match status" value="1"/>
</dbReference>
<evidence type="ECO:0000256" key="1">
    <source>
        <dbReference type="SAM" id="SignalP"/>
    </source>
</evidence>
<feature type="signal peptide" evidence="1">
    <location>
        <begin position="1"/>
        <end position="20"/>
    </location>
</feature>
<dbReference type="Proteomes" id="UP000024900">
    <property type="component" value="Unassembled WGS sequence"/>
</dbReference>
<dbReference type="Gene3D" id="1.10.3360.10">
    <property type="entry name" value="VPA0735-like domain"/>
    <property type="match status" value="1"/>
</dbReference>
<comment type="caution">
    <text evidence="4">The sequence shown here is derived from an EMBL/GenBank/DDBJ whole genome shotgun (WGS) entry which is preliminary data.</text>
</comment>
<sequence>MKRTALAALACLYAMTSAPAQNLSADDLNNRLIHRRAVEAIIWGMPAVNYDLMLQAMLNKTEGRVNQFIYWSRPSDWKNQTLTPNPDTIYLMTFFNTKDAGPIVIEVPPADGGSLAANIDDIWQAALEDAGPEGADQGKGGKYLILPPDYNSNPPVGYFVLPSQTYGGFALFRSNLPGRTEADFAKSVAYAKQLKIYPLAHAANPPPTTFTDVMGILFDSTIPFDLRFFQSLDRIVQSEPWQERDRAMINQLRSIGIEKGKPFNPDAKMQEILNAAAREAKALLELRYDTVFPPYFEGTYWRVPAQAEAVQGQSTRYASREAYAIDARGLTYTLGFIGIKRLGTAQFYLMAIKDKDGKNLSGANTYRLTVPADAPVKQYWSVTAYDRATHALIRGMPRASAASQSAELAKNPDGTVDLYFGPKALAGKETNWVPTRPDGEFELMFRLYGPTKPLFDKTWKLPDLEKVSAQ</sequence>
<dbReference type="InterPro" id="IPR037050">
    <property type="entry name" value="DUF1254_sf"/>
</dbReference>
<organism evidence="4 5">
    <name type="scientific">Bradyrhizobium diazoefficiens SEMIA 5080</name>
    <dbReference type="NCBI Taxonomy" id="754504"/>
    <lineage>
        <taxon>Bacteria</taxon>
        <taxon>Pseudomonadati</taxon>
        <taxon>Pseudomonadota</taxon>
        <taxon>Alphaproteobacteria</taxon>
        <taxon>Hyphomicrobiales</taxon>
        <taxon>Nitrobacteraceae</taxon>
        <taxon>Bradyrhizobium</taxon>
    </lineage>
</organism>
<keyword evidence="1" id="KW-0732">Signal</keyword>
<dbReference type="InterPro" id="IPR010621">
    <property type="entry name" value="DUF1214"/>
</dbReference>
<dbReference type="PANTHER" id="PTHR36509">
    <property type="entry name" value="BLL3101 PROTEIN"/>
    <property type="match status" value="1"/>
</dbReference>
<evidence type="ECO:0008006" key="6">
    <source>
        <dbReference type="Google" id="ProtNLM"/>
    </source>
</evidence>
<dbReference type="InterPro" id="IPR010679">
    <property type="entry name" value="DUF1254"/>
</dbReference>
<evidence type="ECO:0000313" key="5">
    <source>
        <dbReference type="Proteomes" id="UP000024900"/>
    </source>
</evidence>
<gene>
    <name evidence="4" type="ORF">BJA5080_00704</name>
</gene>
<feature type="chain" id="PRO_5032382648" description="DUF1254 domain-containing protein" evidence="1">
    <location>
        <begin position="21"/>
        <end position="470"/>
    </location>
</feature>
<dbReference type="SUPFAM" id="SSF160935">
    <property type="entry name" value="VPA0735-like"/>
    <property type="match status" value="1"/>
</dbReference>
<dbReference type="Pfam" id="PF06863">
    <property type="entry name" value="DUF1254"/>
    <property type="match status" value="1"/>
</dbReference>
<protein>
    <recommendedName>
        <fullName evidence="6">DUF1254 domain-containing protein</fullName>
    </recommendedName>
</protein>
<feature type="domain" description="DUF1254" evidence="3">
    <location>
        <begin position="65"/>
        <end position="198"/>
    </location>
</feature>
<evidence type="ECO:0000259" key="2">
    <source>
        <dbReference type="Pfam" id="PF06742"/>
    </source>
</evidence>
<dbReference type="EMBL" id="ADOU02000004">
    <property type="protein sequence ID" value="KGJ68398.1"/>
    <property type="molecule type" value="Genomic_DNA"/>
</dbReference>